<dbReference type="Proteomes" id="UP000676169">
    <property type="component" value="Chromosome"/>
</dbReference>
<feature type="chain" id="PRO_5037446602" evidence="1">
    <location>
        <begin position="23"/>
        <end position="442"/>
    </location>
</feature>
<dbReference type="KEGG" id="lamb:KBB96_02340"/>
<accession>A0A975J0F5</accession>
<dbReference type="EMBL" id="CP073100">
    <property type="protein sequence ID" value="QUE51737.1"/>
    <property type="molecule type" value="Genomic_DNA"/>
</dbReference>
<evidence type="ECO:0000256" key="1">
    <source>
        <dbReference type="SAM" id="SignalP"/>
    </source>
</evidence>
<organism evidence="2 3">
    <name type="scientific">Luteolibacter ambystomatis</name>
    <dbReference type="NCBI Taxonomy" id="2824561"/>
    <lineage>
        <taxon>Bacteria</taxon>
        <taxon>Pseudomonadati</taxon>
        <taxon>Verrucomicrobiota</taxon>
        <taxon>Verrucomicrobiia</taxon>
        <taxon>Verrucomicrobiales</taxon>
        <taxon>Verrucomicrobiaceae</taxon>
        <taxon>Luteolibacter</taxon>
    </lineage>
</organism>
<sequence>MKPFKSAALAALVLALAGSASGQTVIRIVGSNGDRVATQTAISHILASGWTFQGVSGNTSSSGSLSTATGANFGAWNGTWNGNPVIIKVSYSGALAGVAAVAGNTDQRFVVSNGTGTGTVPNPLTATNLNVDYEIGKADFGFSTNFQSTSPFNGVFENVTYNPVVEEIVGVSPLGFYASPGFPSTGANITTQLAQLLYTSGSVSLAQFTGDFSADQNKIVYAIGRNTDAGQRFGAYTEIGLGTTTGVTVWQPSVTGTTTTSGITYGGTVNSHALWPVETVSGIFSGLGNGGFSSGALVAQNLTVTLGSDAYKGKYFDEDTQTNQFLYPNATAGYYIGYVTPGDATDRILGGNGVVPLANRGVALKYNGVDLTSSNVQNGRYTAWLYNRILKPQSGLTGTKLNFANALRDQIKNVDAPSGGGLFNDSTFKVQRFTDGGLVVPK</sequence>
<proteinExistence type="predicted"/>
<protein>
    <submittedName>
        <fullName evidence="2">Uncharacterized protein</fullName>
    </submittedName>
</protein>
<reference evidence="2" key="1">
    <citation type="submission" date="2021-04" db="EMBL/GenBank/DDBJ databases">
        <title>Luteolibacter sp. 32A isolated from the skin of an Anderson's salamander (Ambystoma andersonii).</title>
        <authorList>
            <person name="Spergser J."/>
            <person name="Busse H.-J."/>
        </authorList>
    </citation>
    <scope>NUCLEOTIDE SEQUENCE</scope>
    <source>
        <strain evidence="2">32A</strain>
    </source>
</reference>
<dbReference type="AlphaFoldDB" id="A0A975J0F5"/>
<keyword evidence="3" id="KW-1185">Reference proteome</keyword>
<dbReference type="RefSeq" id="WP_211631876.1">
    <property type="nucleotide sequence ID" value="NZ_CP073100.1"/>
</dbReference>
<name>A0A975J0F5_9BACT</name>
<keyword evidence="1" id="KW-0732">Signal</keyword>
<evidence type="ECO:0000313" key="2">
    <source>
        <dbReference type="EMBL" id="QUE51737.1"/>
    </source>
</evidence>
<feature type="signal peptide" evidence="1">
    <location>
        <begin position="1"/>
        <end position="22"/>
    </location>
</feature>
<evidence type="ECO:0000313" key="3">
    <source>
        <dbReference type="Proteomes" id="UP000676169"/>
    </source>
</evidence>
<gene>
    <name evidence="2" type="ORF">KBB96_02340</name>
</gene>